<proteinExistence type="predicted"/>
<evidence type="ECO:0000313" key="2">
    <source>
        <dbReference type="EMBL" id="GAA5495763.1"/>
    </source>
</evidence>
<dbReference type="EMBL" id="BAABRL010000005">
    <property type="protein sequence ID" value="GAA5495763.1"/>
    <property type="molecule type" value="Genomic_DNA"/>
</dbReference>
<name>A0ABP9UZW0_9BACT</name>
<dbReference type="InterPro" id="IPR045792">
    <property type="entry name" value="DUF6036"/>
</dbReference>
<sequence>MTAPMQNARELFESDLKIALQAASKAYDRKRFVVVGSASILASHPDAPGYLRLSADIDMFPIRRLKTETFKPGDEKVGQYSQFEVEHDFYVERVGDWTMLSQPEGWLERCVKYAIGEIEGHCLHPLDLAYNKTEAGREKDILFVAGMINEGIITSADLEKFIHDGCPHPELLVGVLKNYALVKERLKCG</sequence>
<feature type="domain" description="DUF6036" evidence="1">
    <location>
        <begin position="22"/>
        <end position="160"/>
    </location>
</feature>
<reference evidence="2 3" key="1">
    <citation type="submission" date="2024-02" db="EMBL/GenBank/DDBJ databases">
        <title>Rubritalea halochordaticola NBRC 107102.</title>
        <authorList>
            <person name="Ichikawa N."/>
            <person name="Katano-Makiyama Y."/>
            <person name="Hidaka K."/>
        </authorList>
    </citation>
    <scope>NUCLEOTIDE SEQUENCE [LARGE SCALE GENOMIC DNA]</scope>
    <source>
        <strain evidence="2 3">NBRC 107102</strain>
    </source>
</reference>
<evidence type="ECO:0000259" key="1">
    <source>
        <dbReference type="Pfam" id="PF19502"/>
    </source>
</evidence>
<evidence type="ECO:0000313" key="3">
    <source>
        <dbReference type="Proteomes" id="UP001424741"/>
    </source>
</evidence>
<organism evidence="2 3">
    <name type="scientific">Rubritalea halochordaticola</name>
    <dbReference type="NCBI Taxonomy" id="714537"/>
    <lineage>
        <taxon>Bacteria</taxon>
        <taxon>Pseudomonadati</taxon>
        <taxon>Verrucomicrobiota</taxon>
        <taxon>Verrucomicrobiia</taxon>
        <taxon>Verrucomicrobiales</taxon>
        <taxon>Rubritaleaceae</taxon>
        <taxon>Rubritalea</taxon>
    </lineage>
</organism>
<comment type="caution">
    <text evidence="2">The sequence shown here is derived from an EMBL/GenBank/DDBJ whole genome shotgun (WGS) entry which is preliminary data.</text>
</comment>
<protein>
    <recommendedName>
        <fullName evidence="1">DUF6036 domain-containing protein</fullName>
    </recommendedName>
</protein>
<gene>
    <name evidence="2" type="ORF">Rhal01_01942</name>
</gene>
<keyword evidence="3" id="KW-1185">Reference proteome</keyword>
<dbReference type="Proteomes" id="UP001424741">
    <property type="component" value="Unassembled WGS sequence"/>
</dbReference>
<accession>A0ABP9UZW0</accession>
<dbReference type="Pfam" id="PF19502">
    <property type="entry name" value="DUF6036"/>
    <property type="match status" value="1"/>
</dbReference>